<protein>
    <submittedName>
        <fullName evidence="2">Uncharacterized protein</fullName>
    </submittedName>
</protein>
<accession>A0A5J5EP99</accession>
<feature type="region of interest" description="Disordered" evidence="1">
    <location>
        <begin position="271"/>
        <end position="408"/>
    </location>
</feature>
<feature type="region of interest" description="Disordered" evidence="1">
    <location>
        <begin position="56"/>
        <end position="90"/>
    </location>
</feature>
<feature type="region of interest" description="Disordered" evidence="1">
    <location>
        <begin position="582"/>
        <end position="610"/>
    </location>
</feature>
<feature type="compositionally biased region" description="Basic residues" evidence="1">
    <location>
        <begin position="385"/>
        <end position="399"/>
    </location>
</feature>
<feature type="region of interest" description="Disordered" evidence="1">
    <location>
        <begin position="449"/>
        <end position="505"/>
    </location>
</feature>
<organism evidence="2 3">
    <name type="scientific">Sphaerosporella brunnea</name>
    <dbReference type="NCBI Taxonomy" id="1250544"/>
    <lineage>
        <taxon>Eukaryota</taxon>
        <taxon>Fungi</taxon>
        <taxon>Dikarya</taxon>
        <taxon>Ascomycota</taxon>
        <taxon>Pezizomycotina</taxon>
        <taxon>Pezizomycetes</taxon>
        <taxon>Pezizales</taxon>
        <taxon>Pyronemataceae</taxon>
        <taxon>Sphaerosporella</taxon>
    </lineage>
</organism>
<comment type="caution">
    <text evidence="2">The sequence shown here is derived from an EMBL/GenBank/DDBJ whole genome shotgun (WGS) entry which is preliminary data.</text>
</comment>
<feature type="compositionally biased region" description="Polar residues" evidence="1">
    <location>
        <begin position="271"/>
        <end position="280"/>
    </location>
</feature>
<dbReference type="InParanoid" id="A0A5J5EP99"/>
<name>A0A5J5EP99_9PEZI</name>
<feature type="compositionally biased region" description="Basic and acidic residues" evidence="1">
    <location>
        <begin position="56"/>
        <end position="65"/>
    </location>
</feature>
<evidence type="ECO:0000313" key="3">
    <source>
        <dbReference type="Proteomes" id="UP000326924"/>
    </source>
</evidence>
<keyword evidence="3" id="KW-1185">Reference proteome</keyword>
<feature type="compositionally biased region" description="Polar residues" evidence="1">
    <location>
        <begin position="598"/>
        <end position="610"/>
    </location>
</feature>
<sequence length="610" mass="67166">MERKKRATVPEDPEKRQKRTEARFTALKQHLAKEDEKIEGLEELRRRVRRERMLKEQAGRMHRSEEEDNMDIDLAGEKRKRDEWEAEQDQEIEAVEQKRRREMEANTTWNGHSNPAEDQEFEEFLAQFANPQSHTDGALGMGDFGLTGTADLSTLGTAEAFGTEEAFGTGAASGLGLDDPLTCSGDKLMSELFEGLGQPSDGQAISGNLTNSLLDSEDGSEWFNQFFESSSALGAEPSYFPNPAPEPHKSVPLSFTDEEINTLLYGKTAAASRQENTYASKTPVFPEHIDLPDISWNPPTSASPELPSKSAPDPRPRGSNRSSSIPDSVDPRNKRSSSVTSHPDDSRSKRSSSVISRPDDSEEFDAHYRSRIASHGLTPSEGRAKTPKFKLRRQNKGRRRSDMSFADRYQERLVAAGLDVPPPLKPEEQAVEDRWKARMERLRLEAEQRAAVEASQRGVNDSQPSHAARMEPVQVEGLGATGGRPGPPPLATIAEESEGSGQQASMANAVACHAVAAAAQPMTAVNNPLGAQDVPHHSRHGVLDVDAALNELQQIFGPDDTDPTGELFASVEDLEKWIEKLNNGGWNRDEDDGVMNNPDPSDQNMENSGQ</sequence>
<reference evidence="2 3" key="1">
    <citation type="submission" date="2019-09" db="EMBL/GenBank/DDBJ databases">
        <title>Draft genome of the ectomycorrhizal ascomycete Sphaerosporella brunnea.</title>
        <authorList>
            <consortium name="DOE Joint Genome Institute"/>
            <person name="Benucci G.M."/>
            <person name="Marozzi G."/>
            <person name="Antonielli L."/>
            <person name="Sanchez S."/>
            <person name="Marco P."/>
            <person name="Wang X."/>
            <person name="Falini L.B."/>
            <person name="Barry K."/>
            <person name="Haridas S."/>
            <person name="Lipzen A."/>
            <person name="Labutti K."/>
            <person name="Grigoriev I.V."/>
            <person name="Murat C."/>
            <person name="Martin F."/>
            <person name="Albertini E."/>
            <person name="Donnini D."/>
            <person name="Bonito G."/>
        </authorList>
    </citation>
    <scope>NUCLEOTIDE SEQUENCE [LARGE SCALE GENOMIC DNA]</scope>
    <source>
        <strain evidence="2 3">Sb_GMNB300</strain>
    </source>
</reference>
<gene>
    <name evidence="2" type="ORF">FN846DRAFT_909880</name>
</gene>
<evidence type="ECO:0000313" key="2">
    <source>
        <dbReference type="EMBL" id="KAA8898838.1"/>
    </source>
</evidence>
<dbReference type="AlphaFoldDB" id="A0A5J5EP99"/>
<feature type="region of interest" description="Disordered" evidence="1">
    <location>
        <begin position="1"/>
        <end position="21"/>
    </location>
</feature>
<dbReference type="EMBL" id="VXIS01000177">
    <property type="protein sequence ID" value="KAA8898838.1"/>
    <property type="molecule type" value="Genomic_DNA"/>
</dbReference>
<evidence type="ECO:0000256" key="1">
    <source>
        <dbReference type="SAM" id="MobiDB-lite"/>
    </source>
</evidence>
<proteinExistence type="predicted"/>
<dbReference type="Proteomes" id="UP000326924">
    <property type="component" value="Unassembled WGS sequence"/>
</dbReference>